<dbReference type="AlphaFoldDB" id="A0A511N0C1"/>
<reference evidence="1 2" key="1">
    <citation type="submission" date="2019-07" db="EMBL/GenBank/DDBJ databases">
        <title>Whole genome shotgun sequence of Deinococcus cellulosilyticus NBRC 106333.</title>
        <authorList>
            <person name="Hosoyama A."/>
            <person name="Uohara A."/>
            <person name="Ohji S."/>
            <person name="Ichikawa N."/>
        </authorList>
    </citation>
    <scope>NUCLEOTIDE SEQUENCE [LARGE SCALE GENOMIC DNA]</scope>
    <source>
        <strain evidence="1 2">NBRC 106333</strain>
    </source>
</reference>
<accession>A0A511N0C1</accession>
<keyword evidence="2" id="KW-1185">Reference proteome</keyword>
<gene>
    <name evidence="1" type="ORF">DC3_15120</name>
</gene>
<name>A0A511N0C1_DEIC1</name>
<comment type="caution">
    <text evidence="1">The sequence shown here is derived from an EMBL/GenBank/DDBJ whole genome shotgun (WGS) entry which is preliminary data.</text>
</comment>
<dbReference type="Proteomes" id="UP000321306">
    <property type="component" value="Unassembled WGS sequence"/>
</dbReference>
<protein>
    <submittedName>
        <fullName evidence="1">Uncharacterized protein</fullName>
    </submittedName>
</protein>
<dbReference type="RefSeq" id="WP_146883557.1">
    <property type="nucleotide sequence ID" value="NZ_BJXB01000005.1"/>
</dbReference>
<dbReference type="EMBL" id="BJXB01000005">
    <property type="protein sequence ID" value="GEM45877.1"/>
    <property type="molecule type" value="Genomic_DNA"/>
</dbReference>
<sequence length="103" mass="11526">MPLKGSPAPEPHFNFRAWVPSEGEDRPATCNVFKDTSFLDEQDILTSVAEELIEVMEIMSQLYMTEDQPVFVMVEGPDGVVHTVQVELIINRVHIGTVKGRAN</sequence>
<proteinExistence type="predicted"/>
<evidence type="ECO:0000313" key="1">
    <source>
        <dbReference type="EMBL" id="GEM45877.1"/>
    </source>
</evidence>
<evidence type="ECO:0000313" key="2">
    <source>
        <dbReference type="Proteomes" id="UP000321306"/>
    </source>
</evidence>
<organism evidence="1 2">
    <name type="scientific">Deinococcus cellulosilyticus (strain DSM 18568 / NBRC 106333 / KACC 11606 / 5516J-15)</name>
    <dbReference type="NCBI Taxonomy" id="1223518"/>
    <lineage>
        <taxon>Bacteria</taxon>
        <taxon>Thermotogati</taxon>
        <taxon>Deinococcota</taxon>
        <taxon>Deinococci</taxon>
        <taxon>Deinococcales</taxon>
        <taxon>Deinococcaceae</taxon>
        <taxon>Deinococcus</taxon>
    </lineage>
</organism>